<name>A0A5B8URB7_9SPHI</name>
<dbReference type="KEGG" id="mgin:FRZ54_03180"/>
<evidence type="ECO:0000313" key="2">
    <source>
        <dbReference type="Proteomes" id="UP000321479"/>
    </source>
</evidence>
<dbReference type="EMBL" id="CP042436">
    <property type="protein sequence ID" value="QEC61627.1"/>
    <property type="molecule type" value="Genomic_DNA"/>
</dbReference>
<dbReference type="Proteomes" id="UP000321479">
    <property type="component" value="Chromosome"/>
</dbReference>
<dbReference type="RefSeq" id="WP_147030204.1">
    <property type="nucleotide sequence ID" value="NZ_CP042436.1"/>
</dbReference>
<protein>
    <submittedName>
        <fullName evidence="1">Uncharacterized protein</fullName>
    </submittedName>
</protein>
<sequence>MASKIDPQLAKSLKQEFRSRNRAAGEHALKTPEGQNLNGFFIDRETLESILKNEKVDGIHVHLAKHPDYAGKPDHVNTLMVSGSARNTEAGAATPFVSTGDTYTNVYPCPPWCD</sequence>
<evidence type="ECO:0000313" key="1">
    <source>
        <dbReference type="EMBL" id="QEC61627.1"/>
    </source>
</evidence>
<accession>A0A5B8URB7</accession>
<gene>
    <name evidence="1" type="ORF">FRZ54_03180</name>
</gene>
<proteinExistence type="predicted"/>
<reference evidence="1 2" key="1">
    <citation type="journal article" date="2017" name="Curr. Microbiol.">
        <title>Mucilaginibacter ginsenosidivorans sp. nov., Isolated from Soil of Ginseng Field.</title>
        <authorList>
            <person name="Kim M.M."/>
            <person name="Siddiqi M.Z."/>
            <person name="Im W.T."/>
        </authorList>
    </citation>
    <scope>NUCLEOTIDE SEQUENCE [LARGE SCALE GENOMIC DNA]</scope>
    <source>
        <strain evidence="1 2">Gsoil 3017</strain>
    </source>
</reference>
<keyword evidence="2" id="KW-1185">Reference proteome</keyword>
<organism evidence="1 2">
    <name type="scientific">Mucilaginibacter ginsenosidivorans</name>
    <dbReference type="NCBI Taxonomy" id="398053"/>
    <lineage>
        <taxon>Bacteria</taxon>
        <taxon>Pseudomonadati</taxon>
        <taxon>Bacteroidota</taxon>
        <taxon>Sphingobacteriia</taxon>
        <taxon>Sphingobacteriales</taxon>
        <taxon>Sphingobacteriaceae</taxon>
        <taxon>Mucilaginibacter</taxon>
    </lineage>
</organism>
<dbReference type="AlphaFoldDB" id="A0A5B8URB7"/>
<dbReference type="OrthoDB" id="676815at2"/>